<keyword evidence="3" id="KW-0064">Aspartyl protease</keyword>
<dbReference type="InterPro" id="IPR023780">
    <property type="entry name" value="Chromo_domain"/>
</dbReference>
<keyword evidence="8" id="KW-0808">Transferase</keyword>
<evidence type="ECO:0000313" key="17">
    <source>
        <dbReference type="Proteomes" id="UP000321393"/>
    </source>
</evidence>
<dbReference type="InterPro" id="IPR043502">
    <property type="entry name" value="DNA/RNA_pol_sf"/>
</dbReference>
<gene>
    <name evidence="16" type="ORF">E5676_scaffold428G00210</name>
    <name evidence="15" type="ORF">E6C27_scaffold708G00210</name>
</gene>
<dbReference type="InterPro" id="IPR000477">
    <property type="entry name" value="RT_dom"/>
</dbReference>
<dbReference type="Gene3D" id="3.10.10.10">
    <property type="entry name" value="HIV Type 1 Reverse Transcriptase, subunit A, domain 1"/>
    <property type="match status" value="1"/>
</dbReference>
<dbReference type="EMBL" id="SSTE01021217">
    <property type="protein sequence ID" value="KAA0032774.1"/>
    <property type="molecule type" value="Genomic_DNA"/>
</dbReference>
<dbReference type="Pfam" id="PF00078">
    <property type="entry name" value="RVT_1"/>
    <property type="match status" value="1"/>
</dbReference>
<dbReference type="FunFam" id="3.30.70.270:FF:000020">
    <property type="entry name" value="Transposon Tf2-6 polyprotein-like Protein"/>
    <property type="match status" value="1"/>
</dbReference>
<keyword evidence="9" id="KW-0238">DNA-binding</keyword>
<dbReference type="Proteomes" id="UP000321947">
    <property type="component" value="Unassembled WGS sequence"/>
</dbReference>
<evidence type="ECO:0000256" key="10">
    <source>
        <dbReference type="ARBA" id="ARBA00023172"/>
    </source>
</evidence>
<evidence type="ECO:0000256" key="1">
    <source>
        <dbReference type="ARBA" id="ARBA00022670"/>
    </source>
</evidence>
<accession>A0A5A7SNK3</accession>
<dbReference type="FunFam" id="3.10.20.370:FF:000001">
    <property type="entry name" value="Retrovirus-related Pol polyprotein from transposon 17.6-like protein"/>
    <property type="match status" value="1"/>
</dbReference>
<dbReference type="GO" id="GO:0003677">
    <property type="term" value="F:DNA binding"/>
    <property type="evidence" value="ECO:0007669"/>
    <property type="project" value="UniProtKB-KW"/>
</dbReference>
<dbReference type="OrthoDB" id="2013610at2759"/>
<keyword evidence="5" id="KW-0460">Magnesium</keyword>
<dbReference type="InterPro" id="IPR041588">
    <property type="entry name" value="Integrase_H2C2"/>
</dbReference>
<keyword evidence="1" id="KW-0645">Protease</keyword>
<evidence type="ECO:0000259" key="13">
    <source>
        <dbReference type="PROSITE" id="PS50878"/>
    </source>
</evidence>
<dbReference type="Gene3D" id="3.10.20.370">
    <property type="match status" value="1"/>
</dbReference>
<dbReference type="Gene3D" id="3.30.70.270">
    <property type="match status" value="2"/>
</dbReference>
<evidence type="ECO:0000313" key="18">
    <source>
        <dbReference type="Proteomes" id="UP000321947"/>
    </source>
</evidence>
<reference evidence="17 18" key="1">
    <citation type="submission" date="2019-08" db="EMBL/GenBank/DDBJ databases">
        <title>Draft genome sequences of two oriental melons (Cucumis melo L. var makuwa).</title>
        <authorList>
            <person name="Kwon S.-Y."/>
        </authorList>
    </citation>
    <scope>NUCLEOTIDE SEQUENCE [LARGE SCALE GENOMIC DNA]</scope>
    <source>
        <strain evidence="18">cv. Chang Bougi</strain>
        <strain evidence="17">cv. SW 3</strain>
        <tissue evidence="15">Leaf</tissue>
    </source>
</reference>
<organism evidence="15 17">
    <name type="scientific">Cucumis melo var. makuwa</name>
    <name type="common">Oriental melon</name>
    <dbReference type="NCBI Taxonomy" id="1194695"/>
    <lineage>
        <taxon>Eukaryota</taxon>
        <taxon>Viridiplantae</taxon>
        <taxon>Streptophyta</taxon>
        <taxon>Embryophyta</taxon>
        <taxon>Tracheophyta</taxon>
        <taxon>Spermatophyta</taxon>
        <taxon>Magnoliopsida</taxon>
        <taxon>eudicotyledons</taxon>
        <taxon>Gunneridae</taxon>
        <taxon>Pentapetalae</taxon>
        <taxon>rosids</taxon>
        <taxon>fabids</taxon>
        <taxon>Cucurbitales</taxon>
        <taxon>Cucurbitaceae</taxon>
        <taxon>Benincaseae</taxon>
        <taxon>Cucumis</taxon>
    </lineage>
</organism>
<dbReference type="InterPro" id="IPR000953">
    <property type="entry name" value="Chromo/chromo_shadow_dom"/>
</dbReference>
<dbReference type="GO" id="GO:0015074">
    <property type="term" value="P:DNA integration"/>
    <property type="evidence" value="ECO:0007669"/>
    <property type="project" value="UniProtKB-KW"/>
</dbReference>
<evidence type="ECO:0000256" key="9">
    <source>
        <dbReference type="ARBA" id="ARBA00023125"/>
    </source>
</evidence>
<dbReference type="GO" id="GO:0006310">
    <property type="term" value="P:DNA recombination"/>
    <property type="evidence" value="ECO:0007669"/>
    <property type="project" value="UniProtKB-KW"/>
</dbReference>
<evidence type="ECO:0000256" key="4">
    <source>
        <dbReference type="ARBA" id="ARBA00022801"/>
    </source>
</evidence>
<dbReference type="SUPFAM" id="SSF56672">
    <property type="entry name" value="DNA/RNA polymerases"/>
    <property type="match status" value="1"/>
</dbReference>
<keyword evidence="11" id="KW-0511">Multifunctional enzyme</keyword>
<keyword evidence="4" id="KW-0378">Hydrolase</keyword>
<feature type="region of interest" description="Disordered" evidence="12">
    <location>
        <begin position="90"/>
        <end position="113"/>
    </location>
</feature>
<dbReference type="Gene3D" id="3.30.420.10">
    <property type="entry name" value="Ribonuclease H-like superfamily/Ribonuclease H"/>
    <property type="match status" value="1"/>
</dbReference>
<evidence type="ECO:0000256" key="8">
    <source>
        <dbReference type="ARBA" id="ARBA00022932"/>
    </source>
</evidence>
<sequence>MYNRFRSREHGTSCARFLAIQQEGSVKEYLQKFKELSAPLPEMAEDVLEGTFTNGLDPVIRTEVFSMRTVVLEDMMEAAQLVEEKIEVAKGGPYPQPKEAAKTTPKPSPKNYENPAMKMVTLAEKEGTHPINVRPYRYPHVQKNEIEKLVNEMLDSGIIRPSVSPFSSLMILVKKKDGGCRFCVDYRALNRATVPDKFPIPMIDELLDELNGASIFSKIDLKSGYHQIRVREEDVRKTAFRTHEGHYEFLIKPFGLTNAPATFQALMNQVFIPYLRKFMLVFFDVILVYNKDAETHLEHLMVVFRLLREHSLFANRKKCHFGKERIEYLGHWESRRGVEADQEKIRTMLEWPVPKNVRELRGFLGLTGYYRRFVANYGAIATPLTRLTKKNNFHWSAEATVAFETLKKAMVILPVLALPDFQQPFEIETDASGFGLGAVLSQNKRPIAYFSQKLSETAREKSVYERELMAIVLAVDKWRHYLLGHRFVLMGFDFEIFYQAGPKNKAADALSCIPIETQLNVIAVPSILDVAVVEKEVQEDAKLRDIFEKLSVDLGCVPRYSVRQGRLFYKGRLVLSKTSSLLPTILHTFHDSVIGGHSGQLRTYKRIAAELYWEGMKNDIKLYVDQCHVCQQNKIQALSPAGLFQPLPIPNRIWEDISMDFVEGLPRSRKFDSLFVVVDCLSKYAHFIALSHPFSTKTVAMEFIKEIVRLHGYHRSIVFDRDQLFFSHFWKELFRLQGTQLKRSTTYHPQTDGQTEVVNKCLELYLRCLCQERPKTWSEKLAWAEYWYNTNYHVSIKTTPYTVVYGQPPPPIISYGQLQRAQEQMKKFADVHRREVVFDIGDWVYLKLQPYRQQLVAKRRCDKLSPKYFGPHMVMGRVGEVAYLLDLPDTAKIHSVFHVSQLKRVVGDKHRIQLDISALNEKMELILEPDKVTQLRWNDAERDWEYLVHWKDQPSHEATWESYATLVNQFPDFHLEDKVALLHGDYSGPNMMLQIEFLSRVP</sequence>
<dbReference type="InterPro" id="IPR050951">
    <property type="entry name" value="Retrovirus_Pol_polyprotein"/>
</dbReference>
<dbReference type="GO" id="GO:0004190">
    <property type="term" value="F:aspartic-type endopeptidase activity"/>
    <property type="evidence" value="ECO:0007669"/>
    <property type="project" value="UniProtKB-KW"/>
</dbReference>
<evidence type="ECO:0000256" key="7">
    <source>
        <dbReference type="ARBA" id="ARBA00022918"/>
    </source>
</evidence>
<evidence type="ECO:0000256" key="6">
    <source>
        <dbReference type="ARBA" id="ARBA00022908"/>
    </source>
</evidence>
<dbReference type="Gene3D" id="2.40.50.40">
    <property type="match status" value="1"/>
</dbReference>
<dbReference type="InterPro" id="IPR041577">
    <property type="entry name" value="RT_RNaseH_2"/>
</dbReference>
<feature type="domain" description="Reverse transcriptase" evidence="13">
    <location>
        <begin position="154"/>
        <end position="333"/>
    </location>
</feature>
<dbReference type="CDD" id="cd09274">
    <property type="entry name" value="RNase_HI_RT_Ty3"/>
    <property type="match status" value="1"/>
</dbReference>
<dbReference type="SUPFAM" id="SSF54160">
    <property type="entry name" value="Chromo domain-like"/>
    <property type="match status" value="1"/>
</dbReference>
<dbReference type="InterPro" id="IPR056924">
    <property type="entry name" value="SH3_Tf2-1"/>
</dbReference>
<evidence type="ECO:0000256" key="2">
    <source>
        <dbReference type="ARBA" id="ARBA00022723"/>
    </source>
</evidence>
<keyword evidence="2" id="KW-0479">Metal-binding</keyword>
<dbReference type="PANTHER" id="PTHR37984:SF5">
    <property type="entry name" value="PROTEIN NYNRIN-LIKE"/>
    <property type="match status" value="1"/>
</dbReference>
<dbReference type="FunFam" id="1.10.340.70:FF:000001">
    <property type="entry name" value="Retrovirus-related Pol polyprotein from transposon gypsy-like Protein"/>
    <property type="match status" value="1"/>
</dbReference>
<dbReference type="Pfam" id="PF24626">
    <property type="entry name" value="SH3_Tf2-1"/>
    <property type="match status" value="1"/>
</dbReference>
<protein>
    <submittedName>
        <fullName evidence="15 16">Retroelement pol polyprotein</fullName>
    </submittedName>
</protein>
<dbReference type="InterPro" id="IPR043128">
    <property type="entry name" value="Rev_trsase/Diguanyl_cyclase"/>
</dbReference>
<evidence type="ECO:0000256" key="3">
    <source>
        <dbReference type="ARBA" id="ARBA00022750"/>
    </source>
</evidence>
<evidence type="ECO:0000313" key="15">
    <source>
        <dbReference type="EMBL" id="KAA0032774.1"/>
    </source>
</evidence>
<keyword evidence="10" id="KW-0233">DNA recombination</keyword>
<keyword evidence="6" id="KW-0229">DNA integration</keyword>
<dbReference type="GO" id="GO:0046872">
    <property type="term" value="F:metal ion binding"/>
    <property type="evidence" value="ECO:0007669"/>
    <property type="project" value="UniProtKB-KW"/>
</dbReference>
<dbReference type="Proteomes" id="UP000321393">
    <property type="component" value="Unassembled WGS sequence"/>
</dbReference>
<dbReference type="Pfam" id="PF17919">
    <property type="entry name" value="RT_RNaseH_2"/>
    <property type="match status" value="1"/>
</dbReference>
<evidence type="ECO:0000256" key="5">
    <source>
        <dbReference type="ARBA" id="ARBA00022842"/>
    </source>
</evidence>
<dbReference type="Pfam" id="PF00385">
    <property type="entry name" value="Chromo"/>
    <property type="match status" value="1"/>
</dbReference>
<evidence type="ECO:0000256" key="11">
    <source>
        <dbReference type="ARBA" id="ARBA00023268"/>
    </source>
</evidence>
<dbReference type="InterPro" id="IPR005162">
    <property type="entry name" value="Retrotrans_gag_dom"/>
</dbReference>
<dbReference type="InterPro" id="IPR012337">
    <property type="entry name" value="RNaseH-like_sf"/>
</dbReference>
<dbReference type="PROSITE" id="PS50878">
    <property type="entry name" value="RT_POL"/>
    <property type="match status" value="1"/>
</dbReference>
<evidence type="ECO:0000259" key="14">
    <source>
        <dbReference type="PROSITE" id="PS50994"/>
    </source>
</evidence>
<evidence type="ECO:0000313" key="16">
    <source>
        <dbReference type="EMBL" id="TYK23942.1"/>
    </source>
</evidence>
<dbReference type="PROSITE" id="PS50994">
    <property type="entry name" value="INTEGRASE"/>
    <property type="match status" value="1"/>
</dbReference>
<dbReference type="Pfam" id="PF17921">
    <property type="entry name" value="Integrase_H2C2"/>
    <property type="match status" value="1"/>
</dbReference>
<dbReference type="GO" id="GO:0006508">
    <property type="term" value="P:proteolysis"/>
    <property type="evidence" value="ECO:0007669"/>
    <property type="project" value="UniProtKB-KW"/>
</dbReference>
<dbReference type="Gene3D" id="1.10.340.70">
    <property type="match status" value="1"/>
</dbReference>
<evidence type="ECO:0000256" key="12">
    <source>
        <dbReference type="SAM" id="MobiDB-lite"/>
    </source>
</evidence>
<feature type="domain" description="Integrase catalytic" evidence="14">
    <location>
        <begin position="644"/>
        <end position="808"/>
    </location>
</feature>
<keyword evidence="7" id="KW-0695">RNA-directed DNA polymerase</keyword>
<dbReference type="InterPro" id="IPR016197">
    <property type="entry name" value="Chromo-like_dom_sf"/>
</dbReference>
<dbReference type="AlphaFoldDB" id="A0A5A7SNK3"/>
<dbReference type="InterPro" id="IPR001584">
    <property type="entry name" value="Integrase_cat-core"/>
</dbReference>
<dbReference type="GO" id="GO:0003964">
    <property type="term" value="F:RNA-directed DNA polymerase activity"/>
    <property type="evidence" value="ECO:0007669"/>
    <property type="project" value="UniProtKB-KW"/>
</dbReference>
<dbReference type="GO" id="GO:0003887">
    <property type="term" value="F:DNA-directed DNA polymerase activity"/>
    <property type="evidence" value="ECO:0007669"/>
    <property type="project" value="UniProtKB-KW"/>
</dbReference>
<dbReference type="CDD" id="cd01647">
    <property type="entry name" value="RT_LTR"/>
    <property type="match status" value="1"/>
</dbReference>
<keyword evidence="8" id="KW-0239">DNA-directed DNA polymerase</keyword>
<dbReference type="PANTHER" id="PTHR37984">
    <property type="entry name" value="PROTEIN CBG26694"/>
    <property type="match status" value="1"/>
</dbReference>
<dbReference type="Pfam" id="PF03732">
    <property type="entry name" value="Retrotrans_gag"/>
    <property type="match status" value="1"/>
</dbReference>
<dbReference type="InterPro" id="IPR036397">
    <property type="entry name" value="RNaseH_sf"/>
</dbReference>
<dbReference type="SUPFAM" id="SSF53098">
    <property type="entry name" value="Ribonuclease H-like"/>
    <property type="match status" value="1"/>
</dbReference>
<proteinExistence type="predicted"/>
<comment type="caution">
    <text evidence="15">The sequence shown here is derived from an EMBL/GenBank/DDBJ whole genome shotgun (WGS) entry which is preliminary data.</text>
</comment>
<name>A0A5A7SNK3_CUCMM</name>
<dbReference type="SMART" id="SM00298">
    <property type="entry name" value="CHROMO"/>
    <property type="match status" value="1"/>
</dbReference>
<dbReference type="EMBL" id="SSTD01004246">
    <property type="protein sequence ID" value="TYK23942.1"/>
    <property type="molecule type" value="Genomic_DNA"/>
</dbReference>
<keyword evidence="8" id="KW-0548">Nucleotidyltransferase</keyword>